<evidence type="ECO:0000259" key="1">
    <source>
        <dbReference type="Pfam" id="PF13439"/>
    </source>
</evidence>
<dbReference type="EMBL" id="BARW01016428">
    <property type="protein sequence ID" value="GAI90928.1"/>
    <property type="molecule type" value="Genomic_DNA"/>
</dbReference>
<evidence type="ECO:0000313" key="2">
    <source>
        <dbReference type="EMBL" id="GAI90928.1"/>
    </source>
</evidence>
<dbReference type="AlphaFoldDB" id="X1SD81"/>
<gene>
    <name evidence="2" type="ORF">S12H4_28613</name>
</gene>
<accession>X1SD81</accession>
<dbReference type="InterPro" id="IPR028098">
    <property type="entry name" value="Glyco_trans_4-like_N"/>
</dbReference>
<comment type="caution">
    <text evidence="2">The sequence shown here is derived from an EMBL/GenBank/DDBJ whole genome shotgun (WGS) entry which is preliminary data.</text>
</comment>
<feature type="domain" description="Glycosyltransferase subfamily 4-like N-terminal" evidence="1">
    <location>
        <begin position="56"/>
        <end position="183"/>
    </location>
</feature>
<name>X1SD81_9ZZZZ</name>
<protein>
    <recommendedName>
        <fullName evidence="1">Glycosyltransferase subfamily 4-like N-terminal domain-containing protein</fullName>
    </recommendedName>
</protein>
<dbReference type="Pfam" id="PF13439">
    <property type="entry name" value="Glyco_transf_4"/>
    <property type="match status" value="1"/>
</dbReference>
<sequence length="284" mass="32917">YGYGKGGKLSIVENEANDIFCLTKRLRVYENYILHRLFGIDFIKPDKKKIEIIENEIISSDIVHLHVIHSYFIPYKWLLSILIKYNKKVVWTVHDRWVLTGRCAITGKCQKWQTNCGKCEFLNNYPSTVFDLSRNQSQKKEKLINRMKKNLFFIAVSNDIYKDIKLKYKNIRADIIYNGVDSEFIEIANKIILNGSENNIKLKVLIVGTNLADPQKIDFDLINKISKIDNCEIITIGNNSQIKGDNIRNIGIIINKREMVHYYSIVDVTLFTSTIDTFGLVIAE</sequence>
<proteinExistence type="predicted"/>
<reference evidence="2" key="1">
    <citation type="journal article" date="2014" name="Front. Microbiol.">
        <title>High frequency of phylogenetically diverse reductive dehalogenase-homologous genes in deep subseafloor sedimentary metagenomes.</title>
        <authorList>
            <person name="Kawai M."/>
            <person name="Futagami T."/>
            <person name="Toyoda A."/>
            <person name="Takaki Y."/>
            <person name="Nishi S."/>
            <person name="Hori S."/>
            <person name="Arai W."/>
            <person name="Tsubouchi T."/>
            <person name="Morono Y."/>
            <person name="Uchiyama I."/>
            <person name="Ito T."/>
            <person name="Fujiyama A."/>
            <person name="Inagaki F."/>
            <person name="Takami H."/>
        </authorList>
    </citation>
    <scope>NUCLEOTIDE SEQUENCE</scope>
    <source>
        <strain evidence="2">Expedition CK06-06</strain>
    </source>
</reference>
<feature type="non-terminal residue" evidence="2">
    <location>
        <position position="284"/>
    </location>
</feature>
<dbReference type="SUPFAM" id="SSF53756">
    <property type="entry name" value="UDP-Glycosyltransferase/glycogen phosphorylase"/>
    <property type="match status" value="1"/>
</dbReference>
<organism evidence="2">
    <name type="scientific">marine sediment metagenome</name>
    <dbReference type="NCBI Taxonomy" id="412755"/>
    <lineage>
        <taxon>unclassified sequences</taxon>
        <taxon>metagenomes</taxon>
        <taxon>ecological metagenomes</taxon>
    </lineage>
</organism>
<dbReference type="Gene3D" id="3.40.50.2000">
    <property type="entry name" value="Glycogen Phosphorylase B"/>
    <property type="match status" value="1"/>
</dbReference>
<feature type="non-terminal residue" evidence="2">
    <location>
        <position position="1"/>
    </location>
</feature>